<feature type="region of interest" description="Disordered" evidence="1">
    <location>
        <begin position="173"/>
        <end position="204"/>
    </location>
</feature>
<dbReference type="AlphaFoldDB" id="A0ABD1YY27"/>
<comment type="caution">
    <text evidence="2">The sequence shown here is derived from an EMBL/GenBank/DDBJ whole genome shotgun (WGS) entry which is preliminary data.</text>
</comment>
<evidence type="ECO:0000256" key="1">
    <source>
        <dbReference type="SAM" id="MobiDB-lite"/>
    </source>
</evidence>
<evidence type="ECO:0000313" key="3">
    <source>
        <dbReference type="Proteomes" id="UP001605036"/>
    </source>
</evidence>
<organism evidence="2 3">
    <name type="scientific">Riccia fluitans</name>
    <dbReference type="NCBI Taxonomy" id="41844"/>
    <lineage>
        <taxon>Eukaryota</taxon>
        <taxon>Viridiplantae</taxon>
        <taxon>Streptophyta</taxon>
        <taxon>Embryophyta</taxon>
        <taxon>Marchantiophyta</taxon>
        <taxon>Marchantiopsida</taxon>
        <taxon>Marchantiidae</taxon>
        <taxon>Marchantiales</taxon>
        <taxon>Ricciaceae</taxon>
        <taxon>Riccia</taxon>
    </lineage>
</organism>
<sequence length="262" mass="30430">MVEIRSQDLLAVYNEDNECNQGTNCNSESRKEGYSYDWSPSRPAPAPRAKMTQHMEDHRKKRIQCPRPMHRNRRGKGCSLQFIPNRQFQSIRAQKRMPALQKDKNCKQSIVEHEKFLTTGKNHPQASRRMTWTEESTKNQSGRKREVHSTPRRLSSSLIVPAQRKIAWSRQIGWSGATSDDRAPHPELQPEEGREKRNPASKEQTMQELIEVVKSSRIKNQDFNINRKRIKAHCAKLWRRKDGDQLDSRDARADLAAGIIQI</sequence>
<keyword evidence="3" id="KW-1185">Reference proteome</keyword>
<feature type="region of interest" description="Disordered" evidence="1">
    <location>
        <begin position="20"/>
        <end position="60"/>
    </location>
</feature>
<feature type="compositionally biased region" description="Basic and acidic residues" evidence="1">
    <location>
        <begin position="131"/>
        <end position="149"/>
    </location>
</feature>
<feature type="region of interest" description="Disordered" evidence="1">
    <location>
        <begin position="116"/>
        <end position="157"/>
    </location>
</feature>
<feature type="compositionally biased region" description="Polar residues" evidence="1">
    <location>
        <begin position="119"/>
        <end position="130"/>
    </location>
</feature>
<feature type="compositionally biased region" description="Basic and acidic residues" evidence="1">
    <location>
        <begin position="191"/>
        <end position="200"/>
    </location>
</feature>
<protein>
    <submittedName>
        <fullName evidence="2">Uncharacterized protein</fullName>
    </submittedName>
</protein>
<accession>A0ABD1YY27</accession>
<dbReference type="EMBL" id="JBHFFA010000003">
    <property type="protein sequence ID" value="KAL2635674.1"/>
    <property type="molecule type" value="Genomic_DNA"/>
</dbReference>
<reference evidence="2 3" key="1">
    <citation type="submission" date="2024-09" db="EMBL/GenBank/DDBJ databases">
        <title>Chromosome-scale assembly of Riccia fluitans.</title>
        <authorList>
            <person name="Paukszto L."/>
            <person name="Sawicki J."/>
            <person name="Karawczyk K."/>
            <person name="Piernik-Szablinska J."/>
            <person name="Szczecinska M."/>
            <person name="Mazdziarz M."/>
        </authorList>
    </citation>
    <scope>NUCLEOTIDE SEQUENCE [LARGE SCALE GENOMIC DNA]</scope>
    <source>
        <strain evidence="2">Rf_01</strain>
        <tissue evidence="2">Aerial parts of the thallus</tissue>
    </source>
</reference>
<name>A0ABD1YY27_9MARC</name>
<evidence type="ECO:0000313" key="2">
    <source>
        <dbReference type="EMBL" id="KAL2635674.1"/>
    </source>
</evidence>
<dbReference type="Proteomes" id="UP001605036">
    <property type="component" value="Unassembled WGS sequence"/>
</dbReference>
<proteinExistence type="predicted"/>
<gene>
    <name evidence="2" type="ORF">R1flu_007153</name>
</gene>